<keyword evidence="4" id="KW-1185">Reference proteome</keyword>
<protein>
    <recommendedName>
        <fullName evidence="5">META domain-containing protein</fullName>
    </recommendedName>
</protein>
<reference evidence="4" key="1">
    <citation type="journal article" date="2019" name="Int. J. Syst. Evol. Microbiol.">
        <title>The Global Catalogue of Microorganisms (GCM) 10K type strain sequencing project: providing services to taxonomists for standard genome sequencing and annotation.</title>
        <authorList>
            <consortium name="The Broad Institute Genomics Platform"/>
            <consortium name="The Broad Institute Genome Sequencing Center for Infectious Disease"/>
            <person name="Wu L."/>
            <person name="Ma J."/>
        </authorList>
    </citation>
    <scope>NUCLEOTIDE SEQUENCE [LARGE SCALE GENOMIC DNA]</scope>
    <source>
        <strain evidence="4">CGMCC 4.7317</strain>
    </source>
</reference>
<gene>
    <name evidence="3" type="ORF">ACFQGU_00210</name>
</gene>
<feature type="compositionally biased region" description="Low complexity" evidence="1">
    <location>
        <begin position="40"/>
        <end position="53"/>
    </location>
</feature>
<evidence type="ECO:0000313" key="4">
    <source>
        <dbReference type="Proteomes" id="UP001596138"/>
    </source>
</evidence>
<keyword evidence="2" id="KW-0732">Signal</keyword>
<organism evidence="3 4">
    <name type="scientific">Longivirga aurantiaca</name>
    <dbReference type="NCBI Taxonomy" id="1837743"/>
    <lineage>
        <taxon>Bacteria</taxon>
        <taxon>Bacillati</taxon>
        <taxon>Actinomycetota</taxon>
        <taxon>Actinomycetes</taxon>
        <taxon>Sporichthyales</taxon>
        <taxon>Sporichthyaceae</taxon>
        <taxon>Longivirga</taxon>
    </lineage>
</organism>
<dbReference type="Proteomes" id="UP001596138">
    <property type="component" value="Unassembled WGS sequence"/>
</dbReference>
<evidence type="ECO:0000256" key="1">
    <source>
        <dbReference type="SAM" id="MobiDB-lite"/>
    </source>
</evidence>
<accession>A0ABW1SV57</accession>
<comment type="caution">
    <text evidence="3">The sequence shown here is derived from an EMBL/GenBank/DDBJ whole genome shotgun (WGS) entry which is preliminary data.</text>
</comment>
<feature type="chain" id="PRO_5045378519" description="META domain-containing protein" evidence="2">
    <location>
        <begin position="29"/>
        <end position="309"/>
    </location>
</feature>
<dbReference type="EMBL" id="JBHSTI010000002">
    <property type="protein sequence ID" value="MFC6236282.1"/>
    <property type="molecule type" value="Genomic_DNA"/>
</dbReference>
<evidence type="ECO:0000313" key="3">
    <source>
        <dbReference type="EMBL" id="MFC6236282.1"/>
    </source>
</evidence>
<proteinExistence type="predicted"/>
<sequence length="309" mass="30648">MAPASGLLRLAGTLAAIALLATSCGTETAPGADGSGTAGGSASSAPASAAPSPSDLDVASLVGTWSVSADGAPPGLLVTISPGEVTVWQDCGAVGLSWRASTSGMFAAALGSWAGECGTPARPDAAWLEAVAGWQPEGTGIRLVDPSGAESATLEPAAPPTVKAYAGIRVPDQASLTDEMRRALNATPSMGAGVSRAATRELLVGAWVAVPPATAPADSGALDRETPGFTLAEDGLWKGTDGCNGGGGRWNADAEGRIIATSGNSTLVGCNNIDAPRWLGGAWLAGFTSDGTLVLYDYEGAELGRLTRA</sequence>
<feature type="signal peptide" evidence="2">
    <location>
        <begin position="1"/>
        <end position="28"/>
    </location>
</feature>
<name>A0ABW1SV57_9ACTN</name>
<dbReference type="RefSeq" id="WP_386763331.1">
    <property type="nucleotide sequence ID" value="NZ_JBHSTI010000002.1"/>
</dbReference>
<evidence type="ECO:0000256" key="2">
    <source>
        <dbReference type="SAM" id="SignalP"/>
    </source>
</evidence>
<evidence type="ECO:0008006" key="5">
    <source>
        <dbReference type="Google" id="ProtNLM"/>
    </source>
</evidence>
<feature type="region of interest" description="Disordered" evidence="1">
    <location>
        <begin position="29"/>
        <end position="53"/>
    </location>
</feature>